<reference evidence="1" key="1">
    <citation type="submission" date="2014-11" db="EMBL/GenBank/DDBJ databases">
        <authorList>
            <person name="Amaro Gonzalez C."/>
        </authorList>
    </citation>
    <scope>NUCLEOTIDE SEQUENCE</scope>
</reference>
<dbReference type="EMBL" id="GBXM01040280">
    <property type="protein sequence ID" value="JAH68297.1"/>
    <property type="molecule type" value="Transcribed_RNA"/>
</dbReference>
<evidence type="ECO:0000313" key="1">
    <source>
        <dbReference type="EMBL" id="JAH68297.1"/>
    </source>
</evidence>
<sequence length="8" mass="862">MCKLGVVL</sequence>
<protein>
    <submittedName>
        <fullName evidence="1">Uncharacterized protein</fullName>
    </submittedName>
</protein>
<accession>A0A0E9UR65</accession>
<dbReference type="EMBL" id="GBXM01055737">
    <property type="protein sequence ID" value="JAH52840.1"/>
    <property type="molecule type" value="Transcribed_RNA"/>
</dbReference>
<organism evidence="1">
    <name type="scientific">Anguilla anguilla</name>
    <name type="common">European freshwater eel</name>
    <name type="synonym">Muraena anguilla</name>
    <dbReference type="NCBI Taxonomy" id="7936"/>
    <lineage>
        <taxon>Eukaryota</taxon>
        <taxon>Metazoa</taxon>
        <taxon>Chordata</taxon>
        <taxon>Craniata</taxon>
        <taxon>Vertebrata</taxon>
        <taxon>Euteleostomi</taxon>
        <taxon>Actinopterygii</taxon>
        <taxon>Neopterygii</taxon>
        <taxon>Teleostei</taxon>
        <taxon>Anguilliformes</taxon>
        <taxon>Anguillidae</taxon>
        <taxon>Anguilla</taxon>
    </lineage>
</organism>
<proteinExistence type="predicted"/>
<name>A0A0E9UR65_ANGAN</name>
<reference evidence="1" key="2">
    <citation type="journal article" date="2015" name="Fish Shellfish Immunol.">
        <title>Early steps in the European eel (Anguilla anguilla)-Vibrio vulnificus interaction in the gills: Role of the RtxA13 toxin.</title>
        <authorList>
            <person name="Callol A."/>
            <person name="Pajuelo D."/>
            <person name="Ebbesson L."/>
            <person name="Teles M."/>
            <person name="MacKenzie S."/>
            <person name="Amaro C."/>
        </authorList>
    </citation>
    <scope>NUCLEOTIDE SEQUENCE</scope>
</reference>